<keyword evidence="4" id="KW-0804">Transcription</keyword>
<dbReference type="Pfam" id="PF00196">
    <property type="entry name" value="GerE"/>
    <property type="match status" value="1"/>
</dbReference>
<dbReference type="Proteomes" id="UP001499924">
    <property type="component" value="Unassembled WGS sequence"/>
</dbReference>
<dbReference type="SMART" id="SM00421">
    <property type="entry name" value="HTH_LUXR"/>
    <property type="match status" value="1"/>
</dbReference>
<evidence type="ECO:0000256" key="4">
    <source>
        <dbReference type="ARBA" id="ARBA00023163"/>
    </source>
</evidence>
<dbReference type="PANTHER" id="PTHR43214:SF24">
    <property type="entry name" value="TRANSCRIPTIONAL REGULATORY PROTEIN NARL-RELATED"/>
    <property type="match status" value="1"/>
</dbReference>
<dbReference type="InterPro" id="IPR000792">
    <property type="entry name" value="Tscrpt_reg_LuxR_C"/>
</dbReference>
<evidence type="ECO:0000256" key="5">
    <source>
        <dbReference type="PROSITE-ProRule" id="PRU00169"/>
    </source>
</evidence>
<dbReference type="PROSITE" id="PS50110">
    <property type="entry name" value="RESPONSE_REGULATORY"/>
    <property type="match status" value="1"/>
</dbReference>
<dbReference type="RefSeq" id="WP_344691128.1">
    <property type="nucleotide sequence ID" value="NZ_BAAAVV010000018.1"/>
</dbReference>
<dbReference type="PROSITE" id="PS50043">
    <property type="entry name" value="HTH_LUXR_2"/>
    <property type="match status" value="1"/>
</dbReference>
<reference evidence="9" key="1">
    <citation type="journal article" date="2019" name="Int. J. Syst. Evol. Microbiol.">
        <title>The Global Catalogue of Microorganisms (GCM) 10K type strain sequencing project: providing services to taxonomists for standard genome sequencing and annotation.</title>
        <authorList>
            <consortium name="The Broad Institute Genomics Platform"/>
            <consortium name="The Broad Institute Genome Sequencing Center for Infectious Disease"/>
            <person name="Wu L."/>
            <person name="Ma J."/>
        </authorList>
    </citation>
    <scope>NUCLEOTIDE SEQUENCE [LARGE SCALE GENOMIC DNA]</scope>
    <source>
        <strain evidence="9">JCM 15614</strain>
    </source>
</reference>
<dbReference type="InterPro" id="IPR016032">
    <property type="entry name" value="Sig_transdc_resp-reg_C-effctor"/>
</dbReference>
<comment type="caution">
    <text evidence="8">The sequence shown here is derived from an EMBL/GenBank/DDBJ whole genome shotgun (WGS) entry which is preliminary data.</text>
</comment>
<keyword evidence="3" id="KW-0238">DNA-binding</keyword>
<dbReference type="PRINTS" id="PR00038">
    <property type="entry name" value="HTHLUXR"/>
</dbReference>
<dbReference type="SMART" id="SM00448">
    <property type="entry name" value="REC"/>
    <property type="match status" value="1"/>
</dbReference>
<dbReference type="CDD" id="cd17535">
    <property type="entry name" value="REC_NarL-like"/>
    <property type="match status" value="1"/>
</dbReference>
<feature type="domain" description="Response regulatory" evidence="7">
    <location>
        <begin position="3"/>
        <end position="119"/>
    </location>
</feature>
<organism evidence="8 9">
    <name type="scientific">Blastococcus jejuensis</name>
    <dbReference type="NCBI Taxonomy" id="351224"/>
    <lineage>
        <taxon>Bacteria</taxon>
        <taxon>Bacillati</taxon>
        <taxon>Actinomycetota</taxon>
        <taxon>Actinomycetes</taxon>
        <taxon>Geodermatophilales</taxon>
        <taxon>Geodermatophilaceae</taxon>
        <taxon>Blastococcus</taxon>
    </lineage>
</organism>
<evidence type="ECO:0000256" key="1">
    <source>
        <dbReference type="ARBA" id="ARBA00022553"/>
    </source>
</evidence>
<protein>
    <submittedName>
        <fullName evidence="8">Response regulator transcription factor</fullName>
    </submittedName>
</protein>
<dbReference type="SUPFAM" id="SSF52172">
    <property type="entry name" value="CheY-like"/>
    <property type="match status" value="1"/>
</dbReference>
<dbReference type="InterPro" id="IPR001789">
    <property type="entry name" value="Sig_transdc_resp-reg_receiver"/>
</dbReference>
<dbReference type="CDD" id="cd06170">
    <property type="entry name" value="LuxR_C_like"/>
    <property type="match status" value="1"/>
</dbReference>
<dbReference type="InterPro" id="IPR011006">
    <property type="entry name" value="CheY-like_superfamily"/>
</dbReference>
<dbReference type="Gene3D" id="3.40.50.2300">
    <property type="match status" value="1"/>
</dbReference>
<dbReference type="Pfam" id="PF00072">
    <property type="entry name" value="Response_reg"/>
    <property type="match status" value="1"/>
</dbReference>
<feature type="modified residue" description="4-aspartylphosphate" evidence="5">
    <location>
        <position position="54"/>
    </location>
</feature>
<keyword evidence="1 5" id="KW-0597">Phosphoprotein</keyword>
<keyword evidence="2" id="KW-0805">Transcription regulation</keyword>
<dbReference type="SUPFAM" id="SSF46894">
    <property type="entry name" value="C-terminal effector domain of the bipartite response regulators"/>
    <property type="match status" value="1"/>
</dbReference>
<evidence type="ECO:0000256" key="2">
    <source>
        <dbReference type="ARBA" id="ARBA00023015"/>
    </source>
</evidence>
<proteinExistence type="predicted"/>
<sequence>MIRVLVADDQALIRDSFRLILDMEPDIEVVGEAGDGREAVAEVARLRPDVVLMDIRMPVLDGLGATQALTRAGSTARVLILTTYDADEYLYDAMRAGAGGFLLKDVRRGQLADAVRTVAAGDSLLHPALTRRLVERFVQGPPPTGQPAVLAGLTDREIEVLRLVGRGLSNAEIAAELFVGEATVKTHLGHVLTKLGLRDRVQAVVTAYESGLIRPGSG</sequence>
<evidence type="ECO:0000259" key="7">
    <source>
        <dbReference type="PROSITE" id="PS50110"/>
    </source>
</evidence>
<gene>
    <name evidence="8" type="ORF">GCM10010531_42580</name>
</gene>
<name>A0ABP6PTS7_9ACTN</name>
<dbReference type="InterPro" id="IPR039420">
    <property type="entry name" value="WalR-like"/>
</dbReference>
<evidence type="ECO:0000259" key="6">
    <source>
        <dbReference type="PROSITE" id="PS50043"/>
    </source>
</evidence>
<evidence type="ECO:0000256" key="3">
    <source>
        <dbReference type="ARBA" id="ARBA00023125"/>
    </source>
</evidence>
<dbReference type="PROSITE" id="PS00622">
    <property type="entry name" value="HTH_LUXR_1"/>
    <property type="match status" value="1"/>
</dbReference>
<keyword evidence="9" id="KW-1185">Reference proteome</keyword>
<accession>A0ABP6PTS7</accession>
<dbReference type="EMBL" id="BAAAVV010000018">
    <property type="protein sequence ID" value="GAA3183829.1"/>
    <property type="molecule type" value="Genomic_DNA"/>
</dbReference>
<evidence type="ECO:0000313" key="9">
    <source>
        <dbReference type="Proteomes" id="UP001499924"/>
    </source>
</evidence>
<dbReference type="InterPro" id="IPR058245">
    <property type="entry name" value="NreC/VraR/RcsB-like_REC"/>
</dbReference>
<dbReference type="PANTHER" id="PTHR43214">
    <property type="entry name" value="TWO-COMPONENT RESPONSE REGULATOR"/>
    <property type="match status" value="1"/>
</dbReference>
<feature type="domain" description="HTH luxR-type" evidence="6">
    <location>
        <begin position="146"/>
        <end position="211"/>
    </location>
</feature>
<evidence type="ECO:0000313" key="8">
    <source>
        <dbReference type="EMBL" id="GAA3183829.1"/>
    </source>
</evidence>